<protein>
    <submittedName>
        <fullName evidence="2">Uncharacterized protein</fullName>
    </submittedName>
</protein>
<evidence type="ECO:0000256" key="1">
    <source>
        <dbReference type="SAM" id="MobiDB-lite"/>
    </source>
</evidence>
<dbReference type="OrthoDB" id="8249012at2759"/>
<feature type="region of interest" description="Disordered" evidence="1">
    <location>
        <begin position="220"/>
        <end position="303"/>
    </location>
</feature>
<dbReference type="PANTHER" id="PTHR21521">
    <property type="entry name" value="AMUN, ISOFORM A"/>
    <property type="match status" value="1"/>
</dbReference>
<comment type="caution">
    <text evidence="2">The sequence shown here is derived from an EMBL/GenBank/DDBJ whole genome shotgun (WGS) entry which is preliminary data.</text>
</comment>
<reference evidence="2" key="1">
    <citation type="submission" date="2020-07" db="EMBL/GenBank/DDBJ databases">
        <title>Multicomponent nature underlies the extraordinary mechanical properties of spider dragline silk.</title>
        <authorList>
            <person name="Kono N."/>
            <person name="Nakamura H."/>
            <person name="Mori M."/>
            <person name="Yoshida Y."/>
            <person name="Ohtoshi R."/>
            <person name="Malay A.D."/>
            <person name="Moran D.A.P."/>
            <person name="Tomita M."/>
            <person name="Numata K."/>
            <person name="Arakawa K."/>
        </authorList>
    </citation>
    <scope>NUCLEOTIDE SEQUENCE</scope>
</reference>
<proteinExistence type="predicted"/>
<dbReference type="PANTHER" id="PTHR21521:SF0">
    <property type="entry name" value="AMUN, ISOFORM A"/>
    <property type="match status" value="1"/>
</dbReference>
<organism evidence="2 3">
    <name type="scientific">Trichonephila clavata</name>
    <name type="common">Joro spider</name>
    <name type="synonym">Nephila clavata</name>
    <dbReference type="NCBI Taxonomy" id="2740835"/>
    <lineage>
        <taxon>Eukaryota</taxon>
        <taxon>Metazoa</taxon>
        <taxon>Ecdysozoa</taxon>
        <taxon>Arthropoda</taxon>
        <taxon>Chelicerata</taxon>
        <taxon>Arachnida</taxon>
        <taxon>Araneae</taxon>
        <taxon>Araneomorphae</taxon>
        <taxon>Entelegynae</taxon>
        <taxon>Araneoidea</taxon>
        <taxon>Nephilidae</taxon>
        <taxon>Trichonephila</taxon>
    </lineage>
</organism>
<keyword evidence="3" id="KW-1185">Reference proteome</keyword>
<evidence type="ECO:0000313" key="2">
    <source>
        <dbReference type="EMBL" id="GFR20167.1"/>
    </source>
</evidence>
<name>A0A8X6LTK3_TRICU</name>
<evidence type="ECO:0000313" key="3">
    <source>
        <dbReference type="Proteomes" id="UP000887116"/>
    </source>
</evidence>
<dbReference type="AlphaFoldDB" id="A0A8X6LTK3"/>
<accession>A0A8X6LTK3</accession>
<gene>
    <name evidence="2" type="primary">AVEN_85359_1</name>
    <name evidence="2" type="ORF">TNCT_508591</name>
</gene>
<dbReference type="EMBL" id="BMAO01008019">
    <property type="protein sequence ID" value="GFR20167.1"/>
    <property type="molecule type" value="Genomic_DNA"/>
</dbReference>
<feature type="compositionally biased region" description="Basic and acidic residues" evidence="1">
    <location>
        <begin position="282"/>
        <end position="293"/>
    </location>
</feature>
<dbReference type="Proteomes" id="UP000887116">
    <property type="component" value="Unassembled WGS sequence"/>
</dbReference>
<feature type="compositionally biased region" description="Basic and acidic residues" evidence="1">
    <location>
        <begin position="235"/>
        <end position="249"/>
    </location>
</feature>
<sequence length="303" mass="33931">MASVNDTTLEFFSKATPAQWSYIFSKYKDALKAKASRRTKKGGPEELIRMDAWYQEEFPKLIHSRKEPYITHEELVQLTKWKLIREKFRPNLIDLVRINTEKAVTTHSKKAFKRLPNLGGAIAMLTCLKGVGPASASAILAAAYPDQAPFMADECMLSTPGVETMDYTVAEYLNYTMELKKKSNHLNSLDSSQTWTPHQIELALWAHFVAGSLDQSILSDLPLPEDLPQNNDNDGQEKSEEPKAEEKPKSSLQDEDSIDTVDSFVSSSGEASNDAPEYAYAHTDKEKGNKDNGLEPPAKKCRV</sequence>